<dbReference type="PANTHER" id="PTHR32166:SF123">
    <property type="entry name" value="BED-TYPE DOMAIN-CONTAINING PROTEIN"/>
    <property type="match status" value="1"/>
</dbReference>
<reference evidence="2" key="1">
    <citation type="journal article" date="2007" name="PLoS ONE">
        <title>The first genome sequence of an elite grapevine cultivar (Pinot noir Vitis vinifera L.): coping with a highly heterozygous genome.</title>
        <authorList>
            <person name="Velasco R."/>
            <person name="Zharkikh A."/>
            <person name="Troggio M."/>
            <person name="Cartwright D.A."/>
            <person name="Cestaro A."/>
            <person name="Pruss D."/>
            <person name="Pindo M."/>
            <person name="FitzGerald L.M."/>
            <person name="Vezzulli S."/>
            <person name="Reid J."/>
            <person name="Malacarne G."/>
            <person name="Iliev D."/>
            <person name="Coppola G."/>
            <person name="Wardell B."/>
            <person name="Micheletti D."/>
            <person name="Macalma T."/>
            <person name="Facci M."/>
            <person name="Mitchell J.T."/>
            <person name="Perazzolli M."/>
            <person name="Eldredge G."/>
            <person name="Gatto P."/>
            <person name="Oyzerski R."/>
            <person name="Moretto M."/>
            <person name="Gutin N."/>
            <person name="Stefanini M."/>
            <person name="Chen Y."/>
            <person name="Segala C."/>
            <person name="Davenport C."/>
            <person name="Dematte L."/>
            <person name="Mraz A."/>
            <person name="Battilana J."/>
            <person name="Stormo K."/>
            <person name="Costa F."/>
            <person name="Tao Q."/>
            <person name="Si-Ammour A."/>
            <person name="Harkins T."/>
            <person name="Lackey A."/>
            <person name="Perbost C."/>
            <person name="Taillon B."/>
            <person name="Stella A."/>
            <person name="Solovyev V."/>
            <person name="Fawcett J.A."/>
            <person name="Sterck L."/>
            <person name="Vandepoele K."/>
            <person name="Grando S.M."/>
            <person name="Toppo S."/>
            <person name="Moser C."/>
            <person name="Lanchbury J."/>
            <person name="Bogden R."/>
            <person name="Skolnick M."/>
            <person name="Sgaramella V."/>
            <person name="Bhatnagar S.K."/>
            <person name="Fontana P."/>
            <person name="Gutin A."/>
            <person name="Van de Peer Y."/>
            <person name="Salamini F."/>
            <person name="Viola R."/>
        </authorList>
    </citation>
    <scope>NUCLEOTIDE SEQUENCE</scope>
</reference>
<dbReference type="InterPro" id="IPR007021">
    <property type="entry name" value="DUF659"/>
</dbReference>
<dbReference type="InterPro" id="IPR012337">
    <property type="entry name" value="RNaseH-like_sf"/>
</dbReference>
<sequence length="203" mass="23078">MASKHDIGWVHVEPVGGSRRTTKCKYYGKVIHGSITRLKQHIAHISGQVEECPRVSVDIVLDNICLILQKKKHTDSGPYYQSMIDTIAEAGLGIKGPMGYQIRNTYWKMRCKSLRSMIYHSSFDTTNIPKTADYMFSLVDKVVEEIGEENVVQVVTDNEASFKAIGMLLIEKRKHLFWSPCAAHYIDLMLEDIASMKQIKKTL</sequence>
<proteinExistence type="predicted"/>
<protein>
    <recommendedName>
        <fullName evidence="1">DUF659 domain-containing protein</fullName>
    </recommendedName>
</protein>
<evidence type="ECO:0000259" key="1">
    <source>
        <dbReference type="Pfam" id="PF04937"/>
    </source>
</evidence>
<feature type="domain" description="DUF659" evidence="1">
    <location>
        <begin position="112"/>
        <end position="203"/>
    </location>
</feature>
<organism evidence="2">
    <name type="scientific">Vitis vinifera</name>
    <name type="common">Grape</name>
    <dbReference type="NCBI Taxonomy" id="29760"/>
    <lineage>
        <taxon>Eukaryota</taxon>
        <taxon>Viridiplantae</taxon>
        <taxon>Streptophyta</taxon>
        <taxon>Embryophyta</taxon>
        <taxon>Tracheophyta</taxon>
        <taxon>Spermatophyta</taxon>
        <taxon>Magnoliopsida</taxon>
        <taxon>eudicotyledons</taxon>
        <taxon>Gunneridae</taxon>
        <taxon>Pentapetalae</taxon>
        <taxon>rosids</taxon>
        <taxon>Vitales</taxon>
        <taxon>Vitaceae</taxon>
        <taxon>Viteae</taxon>
        <taxon>Vitis</taxon>
    </lineage>
</organism>
<accession>A5C4W4</accession>
<dbReference type="AlphaFoldDB" id="A5C4W4"/>
<gene>
    <name evidence="2" type="ORF">VITISV_008005</name>
</gene>
<dbReference type="PANTHER" id="PTHR32166">
    <property type="entry name" value="OSJNBA0013A04.12 PROTEIN"/>
    <property type="match status" value="1"/>
</dbReference>
<dbReference type="EMBL" id="AM482438">
    <property type="protein sequence ID" value="CAN73060.1"/>
    <property type="molecule type" value="Genomic_DNA"/>
</dbReference>
<name>A5C4W4_VITVI</name>
<evidence type="ECO:0000313" key="2">
    <source>
        <dbReference type="EMBL" id="CAN73060.1"/>
    </source>
</evidence>
<dbReference type="Pfam" id="PF04937">
    <property type="entry name" value="DUF659"/>
    <property type="match status" value="1"/>
</dbReference>
<dbReference type="SUPFAM" id="SSF53098">
    <property type="entry name" value="Ribonuclease H-like"/>
    <property type="match status" value="1"/>
</dbReference>